<keyword evidence="1" id="KW-0812">Transmembrane</keyword>
<name>A0A2N5M4Y8_9BACI</name>
<keyword evidence="3" id="KW-1185">Reference proteome</keyword>
<feature type="transmembrane region" description="Helical" evidence="1">
    <location>
        <begin position="26"/>
        <end position="45"/>
    </location>
</feature>
<evidence type="ECO:0000256" key="1">
    <source>
        <dbReference type="SAM" id="Phobius"/>
    </source>
</evidence>
<protein>
    <submittedName>
        <fullName evidence="2">Uncharacterized protein</fullName>
    </submittedName>
</protein>
<gene>
    <name evidence="2" type="ORF">CUU66_13425</name>
</gene>
<dbReference type="AlphaFoldDB" id="A0A2N5M4Y8"/>
<dbReference type="EMBL" id="PGUY01000041">
    <property type="protein sequence ID" value="PLT29419.1"/>
    <property type="molecule type" value="Genomic_DNA"/>
</dbReference>
<evidence type="ECO:0000313" key="3">
    <source>
        <dbReference type="Proteomes" id="UP000234748"/>
    </source>
</evidence>
<keyword evidence="1" id="KW-0472">Membrane</keyword>
<reference evidence="2 3" key="1">
    <citation type="submission" date="2017-11" db="EMBL/GenBank/DDBJ databases">
        <title>Comparitive Functional Genomics of Dry Heat Resistant strains isolated from the Viking Spacecraft.</title>
        <authorList>
            <person name="Seuylemezian A."/>
            <person name="Cooper K."/>
            <person name="Vaishampayan P."/>
        </authorList>
    </citation>
    <scope>NUCLEOTIDE SEQUENCE [LARGE SCALE GENOMIC DNA]</scope>
    <source>
        <strain evidence="2 3">V1-29</strain>
    </source>
</reference>
<organism evidence="2 3">
    <name type="scientific">Peribacillus deserti</name>
    <dbReference type="NCBI Taxonomy" id="673318"/>
    <lineage>
        <taxon>Bacteria</taxon>
        <taxon>Bacillati</taxon>
        <taxon>Bacillota</taxon>
        <taxon>Bacilli</taxon>
        <taxon>Bacillales</taxon>
        <taxon>Bacillaceae</taxon>
        <taxon>Peribacillus</taxon>
    </lineage>
</organism>
<proteinExistence type="predicted"/>
<evidence type="ECO:0000313" key="2">
    <source>
        <dbReference type="EMBL" id="PLT29419.1"/>
    </source>
</evidence>
<feature type="transmembrane region" description="Helical" evidence="1">
    <location>
        <begin position="57"/>
        <end position="75"/>
    </location>
</feature>
<dbReference type="Proteomes" id="UP000234748">
    <property type="component" value="Unassembled WGS sequence"/>
</dbReference>
<sequence>MIYFIGAVYVIGILSAIFLVRKKSYYAIPVIVGVIGLDLILGGTALHSHLASLSAEYSGVSYVGLSVFIFLALIVI</sequence>
<dbReference type="RefSeq" id="WP_101643008.1">
    <property type="nucleotide sequence ID" value="NZ_PGUY01000041.1"/>
</dbReference>
<accession>A0A2N5M4Y8</accession>
<feature type="transmembrane region" description="Helical" evidence="1">
    <location>
        <begin position="6"/>
        <end position="21"/>
    </location>
</feature>
<keyword evidence="1" id="KW-1133">Transmembrane helix</keyword>
<comment type="caution">
    <text evidence="2">The sequence shown here is derived from an EMBL/GenBank/DDBJ whole genome shotgun (WGS) entry which is preliminary data.</text>
</comment>